<evidence type="ECO:0000313" key="8">
    <source>
        <dbReference type="Proteomes" id="UP000036097"/>
    </source>
</evidence>
<evidence type="ECO:0000259" key="6">
    <source>
        <dbReference type="Pfam" id="PF01699"/>
    </source>
</evidence>
<keyword evidence="3 5" id="KW-1133">Transmembrane helix</keyword>
<name>A0A0J1GZX5_9GAMM</name>
<accession>A0A0J1GZX5</accession>
<feature type="domain" description="Sodium/calcium exchanger membrane region" evidence="6">
    <location>
        <begin position="3"/>
        <end position="142"/>
    </location>
</feature>
<feature type="transmembrane region" description="Helical" evidence="5">
    <location>
        <begin position="328"/>
        <end position="349"/>
    </location>
</feature>
<feature type="transmembrane region" description="Helical" evidence="5">
    <location>
        <begin position="174"/>
        <end position="192"/>
    </location>
</feature>
<feature type="transmembrane region" description="Helical" evidence="5">
    <location>
        <begin position="276"/>
        <end position="296"/>
    </location>
</feature>
<feature type="transmembrane region" description="Helical" evidence="5">
    <location>
        <begin position="237"/>
        <end position="256"/>
    </location>
</feature>
<dbReference type="STRING" id="1195763.ABT56_12335"/>
<evidence type="ECO:0000256" key="1">
    <source>
        <dbReference type="ARBA" id="ARBA00004141"/>
    </source>
</evidence>
<sequence length="365" mass="38876">MDYLLLILGFVLLISGADGLVKGASRLATNFGIPSLVIGLTVVAFGTSAPELAVSINSALSNKTELAIANVVGSNIFNVLFILGLAAVITPLSISKQLIRQDVPIMVLVTGLVFYMATDGLLSVWDCGILVILLLVYTVFLFVQGRQAEARENDTSADELASITTGRFPTWQNILWLIVGFTFLVLGANLLVESAVNIARQLGASEAVIGLTILAVGTSLPEVVTSIVASVKGQRDIAVGNVVGSNTFNLLAVLGISGLFSGQGLTGDVQLVEQDLPIMLAVAFLCLPLMFTGAVLSRLEGTLFFGLYLLYSAFLIGSVKAASWLDPLLFVAWNVIFPITLAVVVVTLLRDWWDKKHKKANSQIH</sequence>
<proteinExistence type="predicted"/>
<keyword evidence="4 5" id="KW-0472">Membrane</keyword>
<comment type="subcellular location">
    <subcellularLocation>
        <location evidence="1">Membrane</location>
        <topology evidence="1">Multi-pass membrane protein</topology>
    </subcellularLocation>
</comment>
<dbReference type="GO" id="GO:0006874">
    <property type="term" value="P:intracellular calcium ion homeostasis"/>
    <property type="evidence" value="ECO:0007669"/>
    <property type="project" value="TreeGrafter"/>
</dbReference>
<keyword evidence="8" id="KW-1185">Reference proteome</keyword>
<feature type="transmembrane region" description="Helical" evidence="5">
    <location>
        <begin position="66"/>
        <end position="92"/>
    </location>
</feature>
<feature type="transmembrane region" description="Helical" evidence="5">
    <location>
        <begin position="124"/>
        <end position="143"/>
    </location>
</feature>
<dbReference type="Pfam" id="PF01699">
    <property type="entry name" value="Na_Ca_ex"/>
    <property type="match status" value="2"/>
</dbReference>
<dbReference type="PANTHER" id="PTHR10846:SF8">
    <property type="entry name" value="INNER MEMBRANE PROTEIN YRBG"/>
    <property type="match status" value="1"/>
</dbReference>
<dbReference type="InterPro" id="IPR004481">
    <property type="entry name" value="K/Na/Ca-exchanger"/>
</dbReference>
<dbReference type="PANTHER" id="PTHR10846">
    <property type="entry name" value="SODIUM/POTASSIUM/CALCIUM EXCHANGER"/>
    <property type="match status" value="1"/>
</dbReference>
<evidence type="ECO:0000256" key="2">
    <source>
        <dbReference type="ARBA" id="ARBA00022692"/>
    </source>
</evidence>
<dbReference type="AlphaFoldDB" id="A0A0J1GZX5"/>
<evidence type="ECO:0000256" key="5">
    <source>
        <dbReference type="SAM" id="Phobius"/>
    </source>
</evidence>
<dbReference type="GO" id="GO:0005886">
    <property type="term" value="C:plasma membrane"/>
    <property type="evidence" value="ECO:0007669"/>
    <property type="project" value="TreeGrafter"/>
</dbReference>
<comment type="caution">
    <text evidence="7">The sequence shown here is derived from an EMBL/GenBank/DDBJ whole genome shotgun (WGS) entry which is preliminary data.</text>
</comment>
<dbReference type="RefSeq" id="WP_047879183.1">
    <property type="nucleotide sequence ID" value="NZ_LDOT01000015.1"/>
</dbReference>
<feature type="domain" description="Sodium/calcium exchanger membrane region" evidence="6">
    <location>
        <begin position="174"/>
        <end position="316"/>
    </location>
</feature>
<organism evidence="7 8">
    <name type="scientific">Photobacterium aquae</name>
    <dbReference type="NCBI Taxonomy" id="1195763"/>
    <lineage>
        <taxon>Bacteria</taxon>
        <taxon>Pseudomonadati</taxon>
        <taxon>Pseudomonadota</taxon>
        <taxon>Gammaproteobacteria</taxon>
        <taxon>Vibrionales</taxon>
        <taxon>Vibrionaceae</taxon>
        <taxon>Photobacterium</taxon>
    </lineage>
</organism>
<evidence type="ECO:0000313" key="7">
    <source>
        <dbReference type="EMBL" id="KLV05168.1"/>
    </source>
</evidence>
<dbReference type="InterPro" id="IPR044880">
    <property type="entry name" value="NCX_ion-bd_dom_sf"/>
</dbReference>
<evidence type="ECO:0000256" key="4">
    <source>
        <dbReference type="ARBA" id="ARBA00023136"/>
    </source>
</evidence>
<evidence type="ECO:0000256" key="3">
    <source>
        <dbReference type="ARBA" id="ARBA00022989"/>
    </source>
</evidence>
<dbReference type="GO" id="GO:0005262">
    <property type="term" value="F:calcium channel activity"/>
    <property type="evidence" value="ECO:0007669"/>
    <property type="project" value="TreeGrafter"/>
</dbReference>
<protein>
    <submittedName>
        <fullName evidence="7">Sodium:calcium antiporter</fullName>
    </submittedName>
</protein>
<gene>
    <name evidence="7" type="ORF">ABT56_12335</name>
</gene>
<dbReference type="OrthoDB" id="9794225at2"/>
<dbReference type="InterPro" id="IPR004837">
    <property type="entry name" value="NaCa_Exmemb"/>
</dbReference>
<keyword evidence="2 5" id="KW-0812">Transmembrane</keyword>
<dbReference type="GO" id="GO:0008273">
    <property type="term" value="F:calcium, potassium:sodium antiporter activity"/>
    <property type="evidence" value="ECO:0007669"/>
    <property type="project" value="TreeGrafter"/>
</dbReference>
<dbReference type="Proteomes" id="UP000036097">
    <property type="component" value="Unassembled WGS sequence"/>
</dbReference>
<feature type="transmembrane region" description="Helical" evidence="5">
    <location>
        <begin position="303"/>
        <end position="322"/>
    </location>
</feature>
<dbReference type="NCBIfam" id="TIGR00367">
    <property type="entry name" value="calcium/sodium antiporter"/>
    <property type="match status" value="1"/>
</dbReference>
<dbReference type="Gene3D" id="1.20.1420.30">
    <property type="entry name" value="NCX, central ion-binding region"/>
    <property type="match status" value="2"/>
</dbReference>
<reference evidence="7 8" key="1">
    <citation type="submission" date="2015-05" db="EMBL/GenBank/DDBJ databases">
        <title>Photobacterium galathea sp. nov.</title>
        <authorList>
            <person name="Machado H."/>
            <person name="Gram L."/>
        </authorList>
    </citation>
    <scope>NUCLEOTIDE SEQUENCE [LARGE SCALE GENOMIC DNA]</scope>
    <source>
        <strain evidence="7 8">CGMCC 1.12159</strain>
    </source>
</reference>
<feature type="transmembrane region" description="Helical" evidence="5">
    <location>
        <begin position="33"/>
        <end position="54"/>
    </location>
</feature>
<dbReference type="EMBL" id="LDOT01000015">
    <property type="protein sequence ID" value="KLV05168.1"/>
    <property type="molecule type" value="Genomic_DNA"/>
</dbReference>
<dbReference type="PATRIC" id="fig|1195763.3.peg.2602"/>